<dbReference type="EMBL" id="JACHNU010000001">
    <property type="protein sequence ID" value="MBB4661415.1"/>
    <property type="molecule type" value="Genomic_DNA"/>
</dbReference>
<organism evidence="2 3">
    <name type="scientific">Conexibacter arvalis</name>
    <dbReference type="NCBI Taxonomy" id="912552"/>
    <lineage>
        <taxon>Bacteria</taxon>
        <taxon>Bacillati</taxon>
        <taxon>Actinomycetota</taxon>
        <taxon>Thermoleophilia</taxon>
        <taxon>Solirubrobacterales</taxon>
        <taxon>Conexibacteraceae</taxon>
        <taxon>Conexibacter</taxon>
    </lineage>
</organism>
<evidence type="ECO:0000313" key="2">
    <source>
        <dbReference type="EMBL" id="MBB4661415.1"/>
    </source>
</evidence>
<protein>
    <recommendedName>
        <fullName evidence="1">ChrR-like cupin domain-containing protein</fullName>
    </recommendedName>
</protein>
<dbReference type="InterPro" id="IPR011051">
    <property type="entry name" value="RmlC_Cupin_sf"/>
</dbReference>
<evidence type="ECO:0000259" key="1">
    <source>
        <dbReference type="Pfam" id="PF12973"/>
    </source>
</evidence>
<reference evidence="2 3" key="1">
    <citation type="submission" date="2020-08" db="EMBL/GenBank/DDBJ databases">
        <title>Genomic Encyclopedia of Archaeal and Bacterial Type Strains, Phase II (KMG-II): from individual species to whole genera.</title>
        <authorList>
            <person name="Goeker M."/>
        </authorList>
    </citation>
    <scope>NUCLEOTIDE SEQUENCE [LARGE SCALE GENOMIC DNA]</scope>
    <source>
        <strain evidence="2 3">DSM 23288</strain>
    </source>
</reference>
<proteinExistence type="predicted"/>
<dbReference type="Proteomes" id="UP000585272">
    <property type="component" value="Unassembled WGS sequence"/>
</dbReference>
<dbReference type="Pfam" id="PF12973">
    <property type="entry name" value="Cupin_7"/>
    <property type="match status" value="2"/>
</dbReference>
<name>A0A840IAN2_9ACTN</name>
<dbReference type="AlphaFoldDB" id="A0A840IAN2"/>
<dbReference type="InterPro" id="IPR025979">
    <property type="entry name" value="ChrR-like_cupin_dom"/>
</dbReference>
<sequence>MPTIVDHPVQLLPEQVAALAWEPLSAGVHARVLAASSESGAQTRMLRLAGGARLEPLDARLWQELYVLDGEVAIAGRVHRAGSYLCWRPGDAVPIEARADGATVLQLEDAGARIRKPAVALTAEEVEAMPWQPMAGRSAGFYEKVLSEGPCGSKTHLVKIEPLGDGAPNHRHAELHDHGEEMLALEGCYFSGEERERHAAGTYTNNPPGTHHGPFEFSEPYCCLEVKNYA</sequence>
<keyword evidence="3" id="KW-1185">Reference proteome</keyword>
<gene>
    <name evidence="2" type="ORF">BDZ31_000988</name>
</gene>
<dbReference type="SUPFAM" id="SSF51182">
    <property type="entry name" value="RmlC-like cupins"/>
    <property type="match status" value="2"/>
</dbReference>
<comment type="caution">
    <text evidence="2">The sequence shown here is derived from an EMBL/GenBank/DDBJ whole genome shotgun (WGS) entry which is preliminary data.</text>
</comment>
<accession>A0A840IAN2</accession>
<feature type="domain" description="ChrR-like cupin" evidence="1">
    <location>
        <begin position="125"/>
        <end position="228"/>
    </location>
</feature>
<dbReference type="InterPro" id="IPR014710">
    <property type="entry name" value="RmlC-like_jellyroll"/>
</dbReference>
<dbReference type="Gene3D" id="2.60.120.10">
    <property type="entry name" value="Jelly Rolls"/>
    <property type="match status" value="1"/>
</dbReference>
<dbReference type="RefSeq" id="WP_183339563.1">
    <property type="nucleotide sequence ID" value="NZ_JACHNU010000001.1"/>
</dbReference>
<evidence type="ECO:0000313" key="3">
    <source>
        <dbReference type="Proteomes" id="UP000585272"/>
    </source>
</evidence>
<feature type="domain" description="ChrR-like cupin" evidence="1">
    <location>
        <begin position="15"/>
        <end position="86"/>
    </location>
</feature>